<dbReference type="PATRIC" id="fig|1619025.3.peg.697"/>
<evidence type="ECO:0000256" key="1">
    <source>
        <dbReference type="ARBA" id="ARBA00007430"/>
    </source>
</evidence>
<dbReference type="AlphaFoldDB" id="A0A0G1MKU8"/>
<proteinExistence type="inferred from homology"/>
<dbReference type="Pfam" id="PF02719">
    <property type="entry name" value="Polysacc_synt_2"/>
    <property type="match status" value="1"/>
</dbReference>
<evidence type="ECO:0000313" key="4">
    <source>
        <dbReference type="Proteomes" id="UP000034032"/>
    </source>
</evidence>
<dbReference type="Proteomes" id="UP000034032">
    <property type="component" value="Unassembled WGS sequence"/>
</dbReference>
<comment type="caution">
    <text evidence="3">The sequence shown here is derived from an EMBL/GenBank/DDBJ whole genome shotgun (WGS) entry which is preliminary data.</text>
</comment>
<dbReference type="InterPro" id="IPR036291">
    <property type="entry name" value="NAD(P)-bd_dom_sf"/>
</dbReference>
<dbReference type="Gene3D" id="3.40.50.720">
    <property type="entry name" value="NAD(P)-binding Rossmann-like Domain"/>
    <property type="match status" value="1"/>
</dbReference>
<feature type="domain" description="Polysaccharide biosynthesis protein CapD-like" evidence="2">
    <location>
        <begin position="19"/>
        <end position="294"/>
    </location>
</feature>
<protein>
    <submittedName>
        <fullName evidence="3">Polysaccharide biosynthesis protein CapD</fullName>
    </submittedName>
</protein>
<dbReference type="PANTHER" id="PTHR43318:SF2">
    <property type="entry name" value="UDP-N-ACETYLGLUCOSAMINE 4,6-DEHYDRATASE (INVERTING)"/>
    <property type="match status" value="1"/>
</dbReference>
<organism evidence="3 4">
    <name type="scientific">Candidatus Yanofskybacteria bacterium GW2011_GWA2_44_9</name>
    <dbReference type="NCBI Taxonomy" id="1619025"/>
    <lineage>
        <taxon>Bacteria</taxon>
        <taxon>Candidatus Yanofskyibacteriota</taxon>
    </lineage>
</organism>
<dbReference type="PANTHER" id="PTHR43318">
    <property type="entry name" value="UDP-N-ACETYLGLUCOSAMINE 4,6-DEHYDRATASE"/>
    <property type="match status" value="1"/>
</dbReference>
<evidence type="ECO:0000313" key="3">
    <source>
        <dbReference type="EMBL" id="KKT81447.1"/>
    </source>
</evidence>
<dbReference type="InterPro" id="IPR003869">
    <property type="entry name" value="Polysac_CapD-like"/>
</dbReference>
<dbReference type="CDD" id="cd05237">
    <property type="entry name" value="UDP_invert_4-6DH_SDR_e"/>
    <property type="match status" value="1"/>
</dbReference>
<reference evidence="3 4" key="1">
    <citation type="journal article" date="2015" name="Nature">
        <title>rRNA introns, odd ribosomes, and small enigmatic genomes across a large radiation of phyla.</title>
        <authorList>
            <person name="Brown C.T."/>
            <person name="Hug L.A."/>
            <person name="Thomas B.C."/>
            <person name="Sharon I."/>
            <person name="Castelle C.J."/>
            <person name="Singh A."/>
            <person name="Wilkins M.J."/>
            <person name="Williams K.H."/>
            <person name="Banfield J.F."/>
        </authorList>
    </citation>
    <scope>NUCLEOTIDE SEQUENCE [LARGE SCALE GENOMIC DNA]</scope>
</reference>
<comment type="similarity">
    <text evidence="1">Belongs to the polysaccharide synthase family.</text>
</comment>
<gene>
    <name evidence="3" type="ORF">UW79_C0019G0003</name>
</gene>
<dbReference type="EMBL" id="LCJR01000019">
    <property type="protein sequence ID" value="KKT81447.1"/>
    <property type="molecule type" value="Genomic_DNA"/>
</dbReference>
<dbReference type="InterPro" id="IPR051203">
    <property type="entry name" value="Polysaccharide_Synthase-Rel"/>
</dbReference>
<sequence length="339" mass="37901">MPNTKNTTNAVSEFKDKVILVTGGTGSIGSELVAQLLGCQPRSIRVFSRNENSQYHLLEKLGHPKNVRMLIGDIRDKERLSMALYGVDLVFHAAALKHVPFCEYNPYEVVKTNIIGSQNLIEGAVQNGVKKVIAISTDKVANPFNVLGISKLMMERLFVNQSHFLGRDTKFTCVRFGNVAWSKGSVLPLWQRQAEKHGAINITDKKMTRFLMSTDQAVNLTLKAAELCQGGEVFILKMPAIKLPTLASVFLNKYFPGKKIKIKETGNRGGEKTHEHLLGQNDWTREILHNKEMFVLLPATHIHNIEYVVNTYPGFKKVSSGGEYSSKDNIDTDAVKKFI</sequence>
<name>A0A0G1MKU8_9BACT</name>
<evidence type="ECO:0000259" key="2">
    <source>
        <dbReference type="Pfam" id="PF02719"/>
    </source>
</evidence>
<accession>A0A0G1MKU8</accession>
<dbReference type="SUPFAM" id="SSF51735">
    <property type="entry name" value="NAD(P)-binding Rossmann-fold domains"/>
    <property type="match status" value="1"/>
</dbReference>